<feature type="signal peptide" evidence="2">
    <location>
        <begin position="1"/>
        <end position="20"/>
    </location>
</feature>
<dbReference type="RefSeq" id="WP_014680631.1">
    <property type="nucleotide sequence ID" value="NC_017770.1"/>
</dbReference>
<dbReference type="Proteomes" id="UP000007590">
    <property type="component" value="Chromosome"/>
</dbReference>
<feature type="transmembrane region" description="Helical" evidence="1">
    <location>
        <begin position="143"/>
        <end position="167"/>
    </location>
</feature>
<dbReference type="AlphaFoldDB" id="H8KRD7"/>
<evidence type="ECO:0000313" key="3">
    <source>
        <dbReference type="EMBL" id="AFD07404.1"/>
    </source>
</evidence>
<keyword evidence="1" id="KW-0472">Membrane</keyword>
<evidence type="ECO:0000313" key="4">
    <source>
        <dbReference type="Proteomes" id="UP000007590"/>
    </source>
</evidence>
<keyword evidence="2" id="KW-0732">Signal</keyword>
<dbReference type="STRING" id="929556.Solca_2363"/>
<sequence>MRIAFLFIVFAVLLAFNQKAFGQSNQKKSITDFKLVSHENNLKIVATDASSDVTDEKIVGAYPFSMNGLDVPLKFNKGEAIVKQNFSGSTFVYFHPEANSLISVRLYYLLKTGESYWPIKIPIALLLIIPVAFFIIGYFVKKLIFLFIGIVLAFFLFNTGLSVGSYFEIIGNWAQGLF</sequence>
<feature type="transmembrane region" description="Helical" evidence="1">
    <location>
        <begin position="116"/>
        <end position="136"/>
    </location>
</feature>
<keyword evidence="1" id="KW-0812">Transmembrane</keyword>
<keyword evidence="4" id="KW-1185">Reference proteome</keyword>
<dbReference type="HOGENOM" id="CLU_129316_0_0_10"/>
<gene>
    <name evidence="3" type="ordered locus">Solca_2363</name>
</gene>
<reference evidence="3" key="1">
    <citation type="submission" date="2012-02" db="EMBL/GenBank/DDBJ databases">
        <title>The complete genome of Solitalea canadensis DSM 3403.</title>
        <authorList>
            <consortium name="US DOE Joint Genome Institute (JGI-PGF)"/>
            <person name="Lucas S."/>
            <person name="Copeland A."/>
            <person name="Lapidus A."/>
            <person name="Glavina del Rio T."/>
            <person name="Dalin E."/>
            <person name="Tice H."/>
            <person name="Bruce D."/>
            <person name="Goodwin L."/>
            <person name="Pitluck S."/>
            <person name="Peters L."/>
            <person name="Ovchinnikova G."/>
            <person name="Lu M."/>
            <person name="Kyrpides N."/>
            <person name="Mavromatis K."/>
            <person name="Ivanova N."/>
            <person name="Brettin T."/>
            <person name="Detter J.C."/>
            <person name="Han C."/>
            <person name="Larimer F."/>
            <person name="Land M."/>
            <person name="Hauser L."/>
            <person name="Markowitz V."/>
            <person name="Cheng J.-F."/>
            <person name="Hugenholtz P."/>
            <person name="Woyke T."/>
            <person name="Wu D."/>
            <person name="Spring S."/>
            <person name="Schroeder M."/>
            <person name="Kopitz M."/>
            <person name="Brambilla E."/>
            <person name="Klenk H.-P."/>
            <person name="Eisen J.A."/>
        </authorList>
    </citation>
    <scope>NUCLEOTIDE SEQUENCE</scope>
    <source>
        <strain evidence="3">DSM 3403</strain>
    </source>
</reference>
<dbReference type="EMBL" id="CP003349">
    <property type="protein sequence ID" value="AFD07404.1"/>
    <property type="molecule type" value="Genomic_DNA"/>
</dbReference>
<protein>
    <submittedName>
        <fullName evidence="3">Uncharacterized protein</fullName>
    </submittedName>
</protein>
<evidence type="ECO:0000256" key="2">
    <source>
        <dbReference type="SAM" id="SignalP"/>
    </source>
</evidence>
<dbReference type="OrthoDB" id="793869at2"/>
<name>H8KRD7_SOLCM</name>
<feature type="chain" id="PRO_5003613809" evidence="2">
    <location>
        <begin position="21"/>
        <end position="178"/>
    </location>
</feature>
<dbReference type="KEGG" id="scn:Solca_2363"/>
<keyword evidence="1" id="KW-1133">Transmembrane helix</keyword>
<evidence type="ECO:0000256" key="1">
    <source>
        <dbReference type="SAM" id="Phobius"/>
    </source>
</evidence>
<proteinExistence type="predicted"/>
<dbReference type="eggNOG" id="ENOG5031AIB">
    <property type="taxonomic scope" value="Bacteria"/>
</dbReference>
<organism evidence="3 4">
    <name type="scientific">Solitalea canadensis (strain ATCC 29591 / DSM 3403 / JCM 21819 / LMG 8368 / NBRC 15130 / NCIMB 12057 / USAM 9D)</name>
    <name type="common">Flexibacter canadensis</name>
    <dbReference type="NCBI Taxonomy" id="929556"/>
    <lineage>
        <taxon>Bacteria</taxon>
        <taxon>Pseudomonadati</taxon>
        <taxon>Bacteroidota</taxon>
        <taxon>Sphingobacteriia</taxon>
        <taxon>Sphingobacteriales</taxon>
        <taxon>Sphingobacteriaceae</taxon>
        <taxon>Solitalea</taxon>
    </lineage>
</organism>
<accession>H8KRD7</accession>